<evidence type="ECO:0000313" key="2">
    <source>
        <dbReference type="EMBL" id="QNP89464.1"/>
    </source>
</evidence>
<dbReference type="EMBL" id="JACMYE010000001">
    <property type="protein sequence ID" value="MBC3178122.1"/>
    <property type="molecule type" value="Genomic_DNA"/>
</dbReference>
<protein>
    <submittedName>
        <fullName evidence="2">Uncharacterized protein</fullName>
    </submittedName>
</protein>
<accession>A0A7H0JWP8</accession>
<dbReference type="Proteomes" id="UP000516235">
    <property type="component" value="Chromosome"/>
</dbReference>
<keyword evidence="4" id="KW-1185">Reference proteome</keyword>
<gene>
    <name evidence="1" type="ORF">H7348_02140</name>
    <name evidence="2" type="ORF">IAU68_07060</name>
</gene>
<evidence type="ECO:0000313" key="1">
    <source>
        <dbReference type="EMBL" id="MBC3178122.1"/>
    </source>
</evidence>
<organism evidence="2 3">
    <name type="scientific">Corynebacterium lujinxingii</name>
    <dbReference type="NCBI Taxonomy" id="2763010"/>
    <lineage>
        <taxon>Bacteria</taxon>
        <taxon>Bacillati</taxon>
        <taxon>Actinomycetota</taxon>
        <taxon>Actinomycetes</taxon>
        <taxon>Mycobacteriales</taxon>
        <taxon>Corynebacteriaceae</taxon>
        <taxon>Corynebacterium</taxon>
    </lineage>
</organism>
<dbReference type="KEGG" id="cluj:IAU68_07060"/>
<dbReference type="AlphaFoldDB" id="A0A7H0JWP8"/>
<evidence type="ECO:0000313" key="4">
    <source>
        <dbReference type="Proteomes" id="UP000642876"/>
    </source>
</evidence>
<proteinExistence type="predicted"/>
<dbReference type="EMBL" id="CP061032">
    <property type="protein sequence ID" value="QNP89464.1"/>
    <property type="molecule type" value="Genomic_DNA"/>
</dbReference>
<name>A0A7H0JWP8_9CORY</name>
<dbReference type="Proteomes" id="UP000642876">
    <property type="component" value="Unassembled WGS sequence"/>
</dbReference>
<evidence type="ECO:0000313" key="3">
    <source>
        <dbReference type="Proteomes" id="UP000516235"/>
    </source>
</evidence>
<reference evidence="3 4" key="1">
    <citation type="submission" date="2020-08" db="EMBL/GenBank/DDBJ databases">
        <title>novel species in genus Corynebacterium.</title>
        <authorList>
            <person name="Zhang G."/>
        </authorList>
    </citation>
    <scope>NUCLEOTIDE SEQUENCE [LARGE SCALE GENOMIC DNA]</scope>
    <source>
        <strain evidence="3 4">zg-917</strain>
        <strain evidence="2">Zg-917</strain>
    </source>
</reference>
<dbReference type="RefSeq" id="WP_171192608.1">
    <property type="nucleotide sequence ID" value="NZ_CP061032.1"/>
</dbReference>
<sequence length="113" mass="12722">MSDIHDARVWARRVLSQVESGGTLGTPAEANAAEVLLRITEPRPISELPAMPPLSGAETEDGQQAVILYWDPNDDDRYVTGLVKDHDGVWRHEPCLNPDMWLSNLTRYEIREV</sequence>